<comment type="pathway">
    <text evidence="4">Quinol/quinone metabolism; 1,4-dihydroxy-2-naphthoate biosynthesis; 1,4-dihydroxy-2-naphthoate from chorismate: step 4/7.</text>
</comment>
<comment type="function">
    <text evidence="4">Converts 2-succinyl-6-hydroxy-2,4-cyclohexadiene-1-carboxylate (SHCHC) to 2-succinylbenzoate (OSB).</text>
</comment>
<keyword evidence="7" id="KW-1185">Reference proteome</keyword>
<dbReference type="GO" id="GO:0009234">
    <property type="term" value="P:menaquinone biosynthetic process"/>
    <property type="evidence" value="ECO:0007669"/>
    <property type="project" value="UniProtKB-UniRule"/>
</dbReference>
<sequence length="328" mass="34845">MAHTLGDILASLRVVSIPTRTRFRGITTREAALFEGPEGWTEFSPFLEYDDIEAASWLAAALDFGWRPTPPLIRDRVLVNATVPAVGAEQVAEILSRFDGCTTAKIKVAERGQTLDDDVARVAEVRRIMGQGANIRIDANGAWSVAEALTAIRALEGLNLEYVEQPCATVSELEQLRALVLADGLTVRIAADESVRKASDPIEVARRGAADVVVIKAQPLGGIHTAMAVAAEAGLPTVVSSALDTSVGISMGLHLAAALPEQPFAAGLATAALLAGDVTDDSLLPSDGALRVRRVAPSDTLLASYAASTERAGWWASRIRRTYELLEQ</sequence>
<evidence type="ECO:0000256" key="3">
    <source>
        <dbReference type="ARBA" id="ARBA00023239"/>
    </source>
</evidence>
<dbReference type="GO" id="GO:0000287">
    <property type="term" value="F:magnesium ion binding"/>
    <property type="evidence" value="ECO:0007669"/>
    <property type="project" value="UniProtKB-UniRule"/>
</dbReference>
<comment type="catalytic activity">
    <reaction evidence="4">
        <text>(1R,6R)-6-hydroxy-2-succinyl-cyclohexa-2,4-diene-1-carboxylate = 2-succinylbenzoate + H2O</text>
        <dbReference type="Rhea" id="RHEA:10196"/>
        <dbReference type="ChEBI" id="CHEBI:15377"/>
        <dbReference type="ChEBI" id="CHEBI:18325"/>
        <dbReference type="ChEBI" id="CHEBI:58689"/>
        <dbReference type="EC" id="4.2.1.113"/>
    </reaction>
</comment>
<dbReference type="EC" id="4.2.1.113" evidence="4"/>
<feature type="binding site" evidence="4">
    <location>
        <position position="138"/>
    </location>
    <ligand>
        <name>Mg(2+)</name>
        <dbReference type="ChEBI" id="CHEBI:18420"/>
    </ligand>
</feature>
<comment type="similarity">
    <text evidence="4">Belongs to the mandelate racemase/muconate lactonizing enzyme family. MenC type 1 subfamily.</text>
</comment>
<dbReference type="PANTHER" id="PTHR48073">
    <property type="entry name" value="O-SUCCINYLBENZOATE SYNTHASE-RELATED"/>
    <property type="match status" value="1"/>
</dbReference>
<feature type="binding site" evidence="4">
    <location>
        <position position="192"/>
    </location>
    <ligand>
        <name>Mg(2+)</name>
        <dbReference type="ChEBI" id="CHEBI:18420"/>
    </ligand>
</feature>
<dbReference type="SFLD" id="SFLDG00180">
    <property type="entry name" value="muconate_cycloisomerase"/>
    <property type="match status" value="1"/>
</dbReference>
<dbReference type="InterPro" id="IPR029065">
    <property type="entry name" value="Enolase_C-like"/>
</dbReference>
<comment type="pathway">
    <text evidence="4">Quinol/quinone metabolism; menaquinone biosynthesis.</text>
</comment>
<evidence type="ECO:0000256" key="2">
    <source>
        <dbReference type="ARBA" id="ARBA00022842"/>
    </source>
</evidence>
<dbReference type="UniPathway" id="UPA01057">
    <property type="reaction ID" value="UER00165"/>
</dbReference>
<dbReference type="InterPro" id="IPR010196">
    <property type="entry name" value="OSB_synthase_MenC1"/>
</dbReference>
<gene>
    <name evidence="4" type="primary">menC</name>
    <name evidence="6" type="ORF">FHX76_001981</name>
</gene>
<dbReference type="GO" id="GO:0009063">
    <property type="term" value="P:amino acid catabolic process"/>
    <property type="evidence" value="ECO:0007669"/>
    <property type="project" value="InterPro"/>
</dbReference>
<comment type="cofactor">
    <cofactor evidence="4">
        <name>a divalent metal cation</name>
        <dbReference type="ChEBI" id="CHEBI:60240"/>
    </cofactor>
</comment>
<dbReference type="SUPFAM" id="SSF51604">
    <property type="entry name" value="Enolase C-terminal domain-like"/>
    <property type="match status" value="1"/>
</dbReference>
<dbReference type="PROSITE" id="PS00909">
    <property type="entry name" value="MR_MLE_2"/>
    <property type="match status" value="1"/>
</dbReference>
<dbReference type="GO" id="GO:0043748">
    <property type="term" value="F:O-succinylbenzoate synthase activity"/>
    <property type="evidence" value="ECO:0007669"/>
    <property type="project" value="UniProtKB-EC"/>
</dbReference>
<feature type="domain" description="Mandelate racemase/muconate lactonizing enzyme C-terminal" evidence="5">
    <location>
        <begin position="88"/>
        <end position="183"/>
    </location>
</feature>
<feature type="active site" description="Proton donor" evidence="4">
    <location>
        <position position="107"/>
    </location>
</feature>
<dbReference type="CDD" id="cd03320">
    <property type="entry name" value="OSBS"/>
    <property type="match status" value="1"/>
</dbReference>
<dbReference type="InterPro" id="IPR036849">
    <property type="entry name" value="Enolase-like_C_sf"/>
</dbReference>
<dbReference type="SFLD" id="SFLDS00001">
    <property type="entry name" value="Enolase"/>
    <property type="match status" value="1"/>
</dbReference>
<dbReference type="Proteomes" id="UP000541033">
    <property type="component" value="Unassembled WGS sequence"/>
</dbReference>
<dbReference type="SMART" id="SM00922">
    <property type="entry name" value="MR_MLE"/>
    <property type="match status" value="1"/>
</dbReference>
<dbReference type="InterPro" id="IPR013342">
    <property type="entry name" value="Mandelate_racemase_C"/>
</dbReference>
<dbReference type="AlphaFoldDB" id="A0A7X5TTD8"/>
<proteinExistence type="inferred from homology"/>
<protein>
    <recommendedName>
        <fullName evidence="4">o-succinylbenzoate synthase</fullName>
        <shortName evidence="4">OSB synthase</shortName>
        <shortName evidence="4">OSBS</shortName>
        <ecNumber evidence="4">4.2.1.113</ecNumber>
    </recommendedName>
    <alternativeName>
        <fullName evidence="4">4-(2'-carboxyphenyl)-4-oxybutyric acid synthase</fullName>
    </alternativeName>
    <alternativeName>
        <fullName evidence="4">o-succinylbenzoic acid synthase</fullName>
    </alternativeName>
</protein>
<accession>A0A7X5TTD8</accession>
<dbReference type="EMBL" id="JAAMOX010000002">
    <property type="protein sequence ID" value="NIH54085.1"/>
    <property type="molecule type" value="Genomic_DNA"/>
</dbReference>
<keyword evidence="1 4" id="KW-0479">Metal-binding</keyword>
<dbReference type="PANTHER" id="PTHR48073:SF2">
    <property type="entry name" value="O-SUCCINYLBENZOATE SYNTHASE"/>
    <property type="match status" value="1"/>
</dbReference>
<dbReference type="RefSeq" id="WP_167150506.1">
    <property type="nucleotide sequence ID" value="NZ_JAAMOX010000002.1"/>
</dbReference>
<reference evidence="6 7" key="1">
    <citation type="submission" date="2020-02" db="EMBL/GenBank/DDBJ databases">
        <title>Sequencing the genomes of 1000 actinobacteria strains.</title>
        <authorList>
            <person name="Klenk H.-P."/>
        </authorList>
    </citation>
    <scope>NUCLEOTIDE SEQUENCE [LARGE SCALE GENOMIC DNA]</scope>
    <source>
        <strain evidence="6 7">DSM 27960</strain>
    </source>
</reference>
<feature type="binding site" evidence="4">
    <location>
        <position position="164"/>
    </location>
    <ligand>
        <name>Mg(2+)</name>
        <dbReference type="ChEBI" id="CHEBI:18420"/>
    </ligand>
</feature>
<dbReference type="Pfam" id="PF18374">
    <property type="entry name" value="Enolase_like_N"/>
    <property type="match status" value="1"/>
</dbReference>
<dbReference type="Gene3D" id="3.20.20.120">
    <property type="entry name" value="Enolase-like C-terminal domain"/>
    <property type="match status" value="1"/>
</dbReference>
<evidence type="ECO:0000256" key="4">
    <source>
        <dbReference type="HAMAP-Rule" id="MF_00470"/>
    </source>
</evidence>
<dbReference type="HAMAP" id="MF_00470">
    <property type="entry name" value="MenC_1"/>
    <property type="match status" value="1"/>
</dbReference>
<dbReference type="NCBIfam" id="NF002782">
    <property type="entry name" value="PRK02901.1"/>
    <property type="match status" value="1"/>
</dbReference>
<feature type="active site" description="Proton acceptor" evidence="4">
    <location>
        <position position="216"/>
    </location>
</feature>
<organism evidence="6 7">
    <name type="scientific">Lysinibacter cavernae</name>
    <dbReference type="NCBI Taxonomy" id="1640652"/>
    <lineage>
        <taxon>Bacteria</taxon>
        <taxon>Bacillati</taxon>
        <taxon>Actinomycetota</taxon>
        <taxon>Actinomycetes</taxon>
        <taxon>Micrococcales</taxon>
        <taxon>Microbacteriaceae</taxon>
        <taxon>Lysinibacter</taxon>
    </lineage>
</organism>
<comment type="caution">
    <text evidence="6">The sequence shown here is derived from an EMBL/GenBank/DDBJ whole genome shotgun (WGS) entry which is preliminary data.</text>
</comment>
<keyword evidence="4" id="KW-0474">Menaquinone biosynthesis</keyword>
<evidence type="ECO:0000313" key="6">
    <source>
        <dbReference type="EMBL" id="NIH54085.1"/>
    </source>
</evidence>
<keyword evidence="3 4" id="KW-0456">Lyase</keyword>
<dbReference type="SFLD" id="SFLDF00009">
    <property type="entry name" value="o-succinylbenzoate_synthase"/>
    <property type="match status" value="1"/>
</dbReference>
<dbReference type="InterPro" id="IPR018110">
    <property type="entry name" value="Mandel_Rmase/mucon_lact_enz_CS"/>
</dbReference>
<evidence type="ECO:0000259" key="5">
    <source>
        <dbReference type="SMART" id="SM00922"/>
    </source>
</evidence>
<keyword evidence="2 4" id="KW-0460">Magnesium</keyword>
<dbReference type="Pfam" id="PF13378">
    <property type="entry name" value="MR_MLE_C"/>
    <property type="match status" value="1"/>
</dbReference>
<name>A0A7X5TTD8_9MICO</name>
<evidence type="ECO:0000313" key="7">
    <source>
        <dbReference type="Proteomes" id="UP000541033"/>
    </source>
</evidence>
<dbReference type="UniPathway" id="UPA00079"/>
<evidence type="ECO:0000256" key="1">
    <source>
        <dbReference type="ARBA" id="ARBA00022723"/>
    </source>
</evidence>